<dbReference type="Proteomes" id="UP001141259">
    <property type="component" value="Unassembled WGS sequence"/>
</dbReference>
<evidence type="ECO:0000256" key="1">
    <source>
        <dbReference type="SAM" id="MobiDB-lite"/>
    </source>
</evidence>
<evidence type="ECO:0000313" key="2">
    <source>
        <dbReference type="EMBL" id="MCS7477919.1"/>
    </source>
</evidence>
<dbReference type="RefSeq" id="WP_259623423.1">
    <property type="nucleotide sequence ID" value="NZ_JANYMP010000005.1"/>
</dbReference>
<sequence>MIIGTRISGGRVRGQPDDLVSTSTSPLSEILIAVQAGVAPPCSRSGDSCADRPTRRLVRCGR</sequence>
<keyword evidence="3" id="KW-1185">Reference proteome</keyword>
<gene>
    <name evidence="2" type="ORF">NZH93_13730</name>
</gene>
<protein>
    <submittedName>
        <fullName evidence="2">Uncharacterized protein</fullName>
    </submittedName>
</protein>
<dbReference type="AlphaFoldDB" id="A0A9X2VK72"/>
<feature type="region of interest" description="Disordered" evidence="1">
    <location>
        <begin position="1"/>
        <end position="20"/>
    </location>
</feature>
<name>A0A9X2VK72_9PSEU</name>
<reference evidence="2" key="1">
    <citation type="submission" date="2022-08" db="EMBL/GenBank/DDBJ databases">
        <authorList>
            <person name="Tistechok S."/>
            <person name="Samborskyy M."/>
            <person name="Roman I."/>
        </authorList>
    </citation>
    <scope>NUCLEOTIDE SEQUENCE</scope>
    <source>
        <strain evidence="2">DSM 103496</strain>
    </source>
</reference>
<organism evidence="2 3">
    <name type="scientific">Umezawaea endophytica</name>
    <dbReference type="NCBI Taxonomy" id="1654476"/>
    <lineage>
        <taxon>Bacteria</taxon>
        <taxon>Bacillati</taxon>
        <taxon>Actinomycetota</taxon>
        <taxon>Actinomycetes</taxon>
        <taxon>Pseudonocardiales</taxon>
        <taxon>Pseudonocardiaceae</taxon>
        <taxon>Umezawaea</taxon>
    </lineage>
</organism>
<dbReference type="EMBL" id="JANYMP010000005">
    <property type="protein sequence ID" value="MCS7477919.1"/>
    <property type="molecule type" value="Genomic_DNA"/>
</dbReference>
<evidence type="ECO:0000313" key="3">
    <source>
        <dbReference type="Proteomes" id="UP001141259"/>
    </source>
</evidence>
<accession>A0A9X2VK72</accession>
<proteinExistence type="predicted"/>
<comment type="caution">
    <text evidence="2">The sequence shown here is derived from an EMBL/GenBank/DDBJ whole genome shotgun (WGS) entry which is preliminary data.</text>
</comment>